<evidence type="ECO:0000313" key="9">
    <source>
        <dbReference type="Proteomes" id="UP000546464"/>
    </source>
</evidence>
<evidence type="ECO:0000256" key="3">
    <source>
        <dbReference type="ARBA" id="ARBA00022475"/>
    </source>
</evidence>
<dbReference type="PANTHER" id="PTHR30106">
    <property type="entry name" value="INNER MEMBRANE PROTEIN YEIH-RELATED"/>
    <property type="match status" value="1"/>
</dbReference>
<sequence>MPEDTDAPGHMPRTAWLLPVGTLACAGFGAPAALALALGIGAAFAGANTAPERWHHRAHWLLQLSVIALGAGIELPAVARAGLDGLGVTLVSISAILVIGNLVGRALGVPRHTRLLISAGTAICGGSAIAAVAGVLKPRQHETAAALGIVFILNAVALVLFPFIGRLLHMSEPAFGWWAALAIHDTSSVVGAGLAYGPQALTLATTIKLARALWIVPVAFFIAHLENRQNRADNREPASGTAAGSKFPWFILGFIALAALRWTLPGFAPAGDWIALAGRHCLSASLFLIGAGLSPLALRKVGWSPALLGLGIWIPTAAIALLFAVLWK</sequence>
<evidence type="ECO:0000256" key="4">
    <source>
        <dbReference type="ARBA" id="ARBA00022692"/>
    </source>
</evidence>
<feature type="transmembrane region" description="Helical" evidence="7">
    <location>
        <begin position="115"/>
        <end position="137"/>
    </location>
</feature>
<dbReference type="InterPro" id="IPR018383">
    <property type="entry name" value="UPF0324_pro"/>
</dbReference>
<gene>
    <name evidence="8" type="ORF">H5P28_16070</name>
</gene>
<feature type="transmembrane region" description="Helical" evidence="7">
    <location>
        <begin position="276"/>
        <end position="298"/>
    </location>
</feature>
<feature type="transmembrane region" description="Helical" evidence="7">
    <location>
        <begin position="20"/>
        <end position="46"/>
    </location>
</feature>
<comment type="subcellular location">
    <subcellularLocation>
        <location evidence="1">Cell membrane</location>
        <topology evidence="1">Multi-pass membrane protein</topology>
    </subcellularLocation>
</comment>
<feature type="transmembrane region" description="Helical" evidence="7">
    <location>
        <begin position="175"/>
        <end position="197"/>
    </location>
</feature>
<keyword evidence="4 7" id="KW-0812">Transmembrane</keyword>
<accession>A0A842HJH5</accession>
<evidence type="ECO:0000256" key="1">
    <source>
        <dbReference type="ARBA" id="ARBA00004651"/>
    </source>
</evidence>
<reference evidence="8 9" key="1">
    <citation type="submission" date="2020-07" db="EMBL/GenBank/DDBJ databases">
        <authorList>
            <person name="Feng X."/>
        </authorList>
    </citation>
    <scope>NUCLEOTIDE SEQUENCE [LARGE SCALE GENOMIC DNA]</scope>
    <source>
        <strain evidence="8 9">JCM31066</strain>
    </source>
</reference>
<dbReference type="GO" id="GO:0005886">
    <property type="term" value="C:plasma membrane"/>
    <property type="evidence" value="ECO:0007669"/>
    <property type="project" value="UniProtKB-SubCell"/>
</dbReference>
<comment type="caution">
    <text evidence="8">The sequence shown here is derived from an EMBL/GenBank/DDBJ whole genome shotgun (WGS) entry which is preliminary data.</text>
</comment>
<dbReference type="Proteomes" id="UP000546464">
    <property type="component" value="Unassembled WGS sequence"/>
</dbReference>
<feature type="transmembrane region" description="Helical" evidence="7">
    <location>
        <begin position="209"/>
        <end position="226"/>
    </location>
</feature>
<dbReference type="PANTHER" id="PTHR30106:SF1">
    <property type="entry name" value="UPF0324 MEMBRANE PROTEIN FN0533"/>
    <property type="match status" value="1"/>
</dbReference>
<keyword evidence="3" id="KW-1003">Cell membrane</keyword>
<keyword evidence="6 7" id="KW-0472">Membrane</keyword>
<comment type="similarity">
    <text evidence="2">Belongs to the UPF0324 family.</text>
</comment>
<feature type="transmembrane region" description="Helical" evidence="7">
    <location>
        <begin position="305"/>
        <end position="327"/>
    </location>
</feature>
<proteinExistence type="inferred from homology"/>
<dbReference type="Pfam" id="PF03601">
    <property type="entry name" value="Cons_hypoth698"/>
    <property type="match status" value="1"/>
</dbReference>
<name>A0A842HJH5_9BACT</name>
<dbReference type="AlphaFoldDB" id="A0A842HJH5"/>
<dbReference type="RefSeq" id="WP_185676715.1">
    <property type="nucleotide sequence ID" value="NZ_JACHVB010000052.1"/>
</dbReference>
<keyword evidence="9" id="KW-1185">Reference proteome</keyword>
<keyword evidence="5 7" id="KW-1133">Transmembrane helix</keyword>
<dbReference type="EMBL" id="JACHVB010000052">
    <property type="protein sequence ID" value="MBC2595784.1"/>
    <property type="molecule type" value="Genomic_DNA"/>
</dbReference>
<feature type="transmembrane region" description="Helical" evidence="7">
    <location>
        <begin position="58"/>
        <end position="79"/>
    </location>
</feature>
<protein>
    <submittedName>
        <fullName evidence="8">Putative sulfate exporter family transporter</fullName>
    </submittedName>
</protein>
<evidence type="ECO:0000256" key="2">
    <source>
        <dbReference type="ARBA" id="ARBA00007977"/>
    </source>
</evidence>
<evidence type="ECO:0000256" key="6">
    <source>
        <dbReference type="ARBA" id="ARBA00023136"/>
    </source>
</evidence>
<evidence type="ECO:0000256" key="5">
    <source>
        <dbReference type="ARBA" id="ARBA00022989"/>
    </source>
</evidence>
<evidence type="ECO:0000313" key="8">
    <source>
        <dbReference type="EMBL" id="MBC2595784.1"/>
    </source>
</evidence>
<feature type="transmembrane region" description="Helical" evidence="7">
    <location>
        <begin position="143"/>
        <end position="163"/>
    </location>
</feature>
<feature type="transmembrane region" description="Helical" evidence="7">
    <location>
        <begin position="85"/>
        <end position="103"/>
    </location>
</feature>
<organism evidence="8 9">
    <name type="scientific">Ruficoccus amylovorans</name>
    <dbReference type="NCBI Taxonomy" id="1804625"/>
    <lineage>
        <taxon>Bacteria</taxon>
        <taxon>Pseudomonadati</taxon>
        <taxon>Verrucomicrobiota</taxon>
        <taxon>Opitutia</taxon>
        <taxon>Puniceicoccales</taxon>
        <taxon>Cerasicoccaceae</taxon>
        <taxon>Ruficoccus</taxon>
    </lineage>
</organism>
<feature type="transmembrane region" description="Helical" evidence="7">
    <location>
        <begin position="247"/>
        <end position="264"/>
    </location>
</feature>
<evidence type="ECO:0000256" key="7">
    <source>
        <dbReference type="SAM" id="Phobius"/>
    </source>
</evidence>